<evidence type="ECO:0000313" key="2">
    <source>
        <dbReference type="Proteomes" id="UP000625283"/>
    </source>
</evidence>
<comment type="caution">
    <text evidence="1">The sequence shown here is derived from an EMBL/GenBank/DDBJ whole genome shotgun (WGS) entry which is preliminary data.</text>
</comment>
<name>A0ABS1R743_9SPHI</name>
<organism evidence="1 2">
    <name type="scientific">Sphingobacterium faecale</name>
    <dbReference type="NCBI Taxonomy" id="2803775"/>
    <lineage>
        <taxon>Bacteria</taxon>
        <taxon>Pseudomonadati</taxon>
        <taxon>Bacteroidota</taxon>
        <taxon>Sphingobacteriia</taxon>
        <taxon>Sphingobacteriales</taxon>
        <taxon>Sphingobacteriaceae</taxon>
        <taxon>Sphingobacterium</taxon>
    </lineage>
</organism>
<accession>A0ABS1R743</accession>
<dbReference type="EMBL" id="JAERTY010000007">
    <property type="protein sequence ID" value="MBL1409676.1"/>
    <property type="molecule type" value="Genomic_DNA"/>
</dbReference>
<proteinExistence type="predicted"/>
<sequence>MKYNGFTFFLIGYILLSIPCNLNAQEQSGKDLVELSVGEANKWANTRYLLYTAIGPSHIVGFNNERTFLIDKKTADCRFEGINKNNENIVLLFNYKTKKTKKYFINEQESKENTDSLIDNILTQFFNDTQMLFLPALLSNSPSKITEVSQKVFNADKINIISFSNLSTLGDNTIDGKISLTNKGEIKSISIDNVEFRTSATKDIGEGILLPTVFEHRSTHQFQIVAAFTEMEAGKFTDL</sequence>
<evidence type="ECO:0000313" key="1">
    <source>
        <dbReference type="EMBL" id="MBL1409676.1"/>
    </source>
</evidence>
<dbReference type="Proteomes" id="UP000625283">
    <property type="component" value="Unassembled WGS sequence"/>
</dbReference>
<reference evidence="1 2" key="1">
    <citation type="submission" date="2021-01" db="EMBL/GenBank/DDBJ databases">
        <title>C459-1 draft genome sequence.</title>
        <authorList>
            <person name="Zhang X.-F."/>
        </authorList>
    </citation>
    <scope>NUCLEOTIDE SEQUENCE [LARGE SCALE GENOMIC DNA]</scope>
    <source>
        <strain evidence="2">C459-1</strain>
    </source>
</reference>
<keyword evidence="2" id="KW-1185">Reference proteome</keyword>
<gene>
    <name evidence="1" type="ORF">JKG61_13025</name>
</gene>
<dbReference type="RefSeq" id="WP_202103419.1">
    <property type="nucleotide sequence ID" value="NZ_JAERTY010000007.1"/>
</dbReference>
<protein>
    <submittedName>
        <fullName evidence="1">Uncharacterized protein</fullName>
    </submittedName>
</protein>